<dbReference type="SUPFAM" id="SSF56281">
    <property type="entry name" value="Metallo-hydrolase/oxidoreductase"/>
    <property type="match status" value="1"/>
</dbReference>
<comment type="caution">
    <text evidence="2">The sequence shown here is derived from an EMBL/GenBank/DDBJ whole genome shotgun (WGS) entry which is preliminary data.</text>
</comment>
<reference evidence="2 3" key="1">
    <citation type="submission" date="2020-07" db="EMBL/GenBank/DDBJ databases">
        <authorList>
            <person name="Feng X."/>
        </authorList>
    </citation>
    <scope>NUCLEOTIDE SEQUENCE [LARGE SCALE GENOMIC DNA]</scope>
    <source>
        <strain evidence="2 3">JCM14086</strain>
    </source>
</reference>
<dbReference type="PANTHER" id="PTHR47619">
    <property type="entry name" value="METALLO-HYDROLASE YYCJ-RELATED"/>
    <property type="match status" value="1"/>
</dbReference>
<protein>
    <submittedName>
        <fullName evidence="2">MBL fold metallo-hydrolase</fullName>
    </submittedName>
</protein>
<dbReference type="EMBL" id="JACHVA010000047">
    <property type="protein sequence ID" value="MBC2601217.1"/>
    <property type="molecule type" value="Genomic_DNA"/>
</dbReference>
<name>A0A7X1AWP0_9BACT</name>
<dbReference type="AlphaFoldDB" id="A0A7X1AWP0"/>
<dbReference type="SMART" id="SM00849">
    <property type="entry name" value="Lactamase_B"/>
    <property type="match status" value="1"/>
</dbReference>
<keyword evidence="2" id="KW-0378">Hydrolase</keyword>
<dbReference type="PANTHER" id="PTHR47619:SF1">
    <property type="entry name" value="EXODEOXYRIBONUCLEASE WALJ"/>
    <property type="match status" value="1"/>
</dbReference>
<accession>A0A7X1AWP0</accession>
<dbReference type="Gene3D" id="3.60.15.10">
    <property type="entry name" value="Ribonuclease Z/Hydroxyacylglutathione hydrolase-like"/>
    <property type="match status" value="1"/>
</dbReference>
<keyword evidence="3" id="KW-1185">Reference proteome</keyword>
<evidence type="ECO:0000313" key="2">
    <source>
        <dbReference type="EMBL" id="MBC2601217.1"/>
    </source>
</evidence>
<organism evidence="2 3">
    <name type="scientific">Puniceicoccus vermicola</name>
    <dbReference type="NCBI Taxonomy" id="388746"/>
    <lineage>
        <taxon>Bacteria</taxon>
        <taxon>Pseudomonadati</taxon>
        <taxon>Verrucomicrobiota</taxon>
        <taxon>Opitutia</taxon>
        <taxon>Puniceicoccales</taxon>
        <taxon>Puniceicoccaceae</taxon>
        <taxon>Puniceicoccus</taxon>
    </lineage>
</organism>
<proteinExistence type="predicted"/>
<dbReference type="InterPro" id="IPR052533">
    <property type="entry name" value="WalJ/YycJ-like"/>
</dbReference>
<evidence type="ECO:0000259" key="1">
    <source>
        <dbReference type="SMART" id="SM00849"/>
    </source>
</evidence>
<dbReference type="Proteomes" id="UP000525652">
    <property type="component" value="Unassembled WGS sequence"/>
</dbReference>
<dbReference type="GO" id="GO:0016787">
    <property type="term" value="F:hydrolase activity"/>
    <property type="evidence" value="ECO:0007669"/>
    <property type="project" value="UniProtKB-KW"/>
</dbReference>
<dbReference type="Pfam" id="PF12706">
    <property type="entry name" value="Lactamase_B_2"/>
    <property type="match status" value="1"/>
</dbReference>
<evidence type="ECO:0000313" key="3">
    <source>
        <dbReference type="Proteomes" id="UP000525652"/>
    </source>
</evidence>
<dbReference type="RefSeq" id="WP_185691942.1">
    <property type="nucleotide sequence ID" value="NZ_JACHVA010000047.1"/>
</dbReference>
<gene>
    <name evidence="2" type="ORF">H5P30_05450</name>
</gene>
<sequence>MEGRFHILGSSSAGNCALLETEESRILIDAGFSGRRTVSMLREIGVEPEDLDGVFITHEHNDHSAGVRGLSRFQEIPFFANRDTAEGLQGKLQRKVSWKVFETGQPFVFRDLEIRPVGIPHDAYDPVCFLFSWGRDDLFSPRRNLAWVNDLGHVPPAVYSVLAEADTLVIEANYDEDMLENDMKRPYSLKQRIRSRHGHLSNRATLQALRAVEKPRWKQLFFSHLSRDCNAVNLVEDTFGPFCESCPSAVQMTVVPPHPA</sequence>
<dbReference type="InterPro" id="IPR001279">
    <property type="entry name" value="Metallo-B-lactamas"/>
</dbReference>
<feature type="domain" description="Metallo-beta-lactamase" evidence="1">
    <location>
        <begin position="13"/>
        <end position="199"/>
    </location>
</feature>
<dbReference type="InterPro" id="IPR036866">
    <property type="entry name" value="RibonucZ/Hydroxyglut_hydro"/>
</dbReference>